<feature type="transmembrane region" description="Helical" evidence="7">
    <location>
        <begin position="346"/>
        <end position="370"/>
    </location>
</feature>
<evidence type="ECO:0000313" key="10">
    <source>
        <dbReference type="Proteomes" id="UP000591071"/>
    </source>
</evidence>
<dbReference type="RefSeq" id="WP_075581822.1">
    <property type="nucleotide sequence ID" value="NZ_JABAFG010000001.1"/>
</dbReference>
<feature type="transmembrane region" description="Helical" evidence="7">
    <location>
        <begin position="410"/>
        <end position="431"/>
    </location>
</feature>
<dbReference type="Proteomes" id="UP000591071">
    <property type="component" value="Unassembled WGS sequence"/>
</dbReference>
<evidence type="ECO:0000256" key="3">
    <source>
        <dbReference type="ARBA" id="ARBA00022475"/>
    </source>
</evidence>
<feature type="transmembrane region" description="Helical" evidence="7">
    <location>
        <begin position="188"/>
        <end position="207"/>
    </location>
</feature>
<sequence>MGEQIKAQRSLRKIAGVTLYESAVQWYCFLLYGTAAGTVFNKVFFSVTGDEITALIMSYMSFAIGYIAGPFGAVFFGQVGDKRGRKFTMYVSLMMMGISTSIIGFLPPAATAGVWIVIVLQIMRLAQCFGRGGTWGGAILLAYENVPENRRNFYACIPQIGLPIGLGLSSIFLLVPTWFLDESAFFSWGWRISFLAAIILTIIAVLLKGHMMETEDFKKAQAKLEEQEREGKKQKVGFIPMVKGYWKTLLLGCGTRWVDGTFYNIFIVWILSYCIGWLGMPLYETYLITIIACIFKIPFTLFGGWCAQRFGTTTTFVIGGLASAFLSIPTLKVIEWSHGDLLITMIGIVIGWSIAYNLIWAVLGSLWSSYFETEVRYSGISFVYHVPSFIVAGIVPAVCTYLISYGNGDTIYVGIYSTVVALISVACALILKRRYMAGKR</sequence>
<evidence type="ECO:0000259" key="8">
    <source>
        <dbReference type="PROSITE" id="PS50850"/>
    </source>
</evidence>
<comment type="subcellular location">
    <subcellularLocation>
        <location evidence="1">Cell membrane</location>
        <topology evidence="1">Multi-pass membrane protein</topology>
    </subcellularLocation>
</comment>
<reference evidence="9 10" key="1">
    <citation type="submission" date="2020-04" db="EMBL/GenBank/DDBJ databases">
        <authorList>
            <person name="Hitch T.C.A."/>
            <person name="Wylensek D."/>
            <person name="Clavel T."/>
        </authorList>
    </citation>
    <scope>NUCLEOTIDE SEQUENCE [LARGE SCALE GENOMIC DNA]</scope>
    <source>
        <strain evidence="9 10">Oil-RF-744-FAT-WT-6-1</strain>
    </source>
</reference>
<evidence type="ECO:0000313" key="9">
    <source>
        <dbReference type="EMBL" id="NME27138.1"/>
    </source>
</evidence>
<dbReference type="PROSITE" id="PS50850">
    <property type="entry name" value="MFS"/>
    <property type="match status" value="1"/>
</dbReference>
<dbReference type="EMBL" id="JABAFG010000001">
    <property type="protein sequence ID" value="NME27138.1"/>
    <property type="molecule type" value="Genomic_DNA"/>
</dbReference>
<feature type="transmembrane region" description="Helical" evidence="7">
    <location>
        <begin position="52"/>
        <end position="75"/>
    </location>
</feature>
<dbReference type="AlphaFoldDB" id="A0A848BQK7"/>
<feature type="transmembrane region" description="Helical" evidence="7">
    <location>
        <begin position="382"/>
        <end position="404"/>
    </location>
</feature>
<dbReference type="InterPro" id="IPR036259">
    <property type="entry name" value="MFS_trans_sf"/>
</dbReference>
<proteinExistence type="predicted"/>
<feature type="domain" description="Major facilitator superfamily (MFS) profile" evidence="8">
    <location>
        <begin position="1"/>
        <end position="436"/>
    </location>
</feature>
<keyword evidence="3" id="KW-1003">Cell membrane</keyword>
<evidence type="ECO:0000256" key="2">
    <source>
        <dbReference type="ARBA" id="ARBA00022448"/>
    </source>
</evidence>
<feature type="transmembrane region" description="Helical" evidence="7">
    <location>
        <begin position="153"/>
        <end position="176"/>
    </location>
</feature>
<dbReference type="InterPro" id="IPR020846">
    <property type="entry name" value="MFS_dom"/>
</dbReference>
<feature type="transmembrane region" description="Helical" evidence="7">
    <location>
        <begin position="261"/>
        <end position="280"/>
    </location>
</feature>
<evidence type="ECO:0000256" key="4">
    <source>
        <dbReference type="ARBA" id="ARBA00022692"/>
    </source>
</evidence>
<dbReference type="SUPFAM" id="SSF103473">
    <property type="entry name" value="MFS general substrate transporter"/>
    <property type="match status" value="1"/>
</dbReference>
<protein>
    <submittedName>
        <fullName evidence="9">MHS family MFS transporter</fullName>
    </submittedName>
</protein>
<dbReference type="GO" id="GO:0022857">
    <property type="term" value="F:transmembrane transporter activity"/>
    <property type="evidence" value="ECO:0007669"/>
    <property type="project" value="InterPro"/>
</dbReference>
<dbReference type="Pfam" id="PF07690">
    <property type="entry name" value="MFS_1"/>
    <property type="match status" value="1"/>
</dbReference>
<comment type="caution">
    <text evidence="9">The sequence shown here is derived from an EMBL/GenBank/DDBJ whole genome shotgun (WGS) entry which is preliminary data.</text>
</comment>
<evidence type="ECO:0000256" key="6">
    <source>
        <dbReference type="ARBA" id="ARBA00023136"/>
    </source>
</evidence>
<dbReference type="InterPro" id="IPR011701">
    <property type="entry name" value="MFS"/>
</dbReference>
<keyword evidence="6 7" id="KW-0472">Membrane</keyword>
<evidence type="ECO:0000256" key="5">
    <source>
        <dbReference type="ARBA" id="ARBA00022989"/>
    </source>
</evidence>
<keyword evidence="5 7" id="KW-1133">Transmembrane helix</keyword>
<dbReference type="PANTHER" id="PTHR43045">
    <property type="entry name" value="SHIKIMATE TRANSPORTER"/>
    <property type="match status" value="1"/>
</dbReference>
<feature type="transmembrane region" description="Helical" evidence="7">
    <location>
        <begin position="20"/>
        <end position="40"/>
    </location>
</feature>
<gene>
    <name evidence="9" type="ORF">HF872_00650</name>
</gene>
<dbReference type="GO" id="GO:0005886">
    <property type="term" value="C:plasma membrane"/>
    <property type="evidence" value="ECO:0007669"/>
    <property type="project" value="UniProtKB-SubCell"/>
</dbReference>
<accession>A0A848BQK7</accession>
<keyword evidence="2" id="KW-0813">Transport</keyword>
<feature type="transmembrane region" description="Helical" evidence="7">
    <location>
        <begin position="112"/>
        <end position="141"/>
    </location>
</feature>
<feature type="transmembrane region" description="Helical" evidence="7">
    <location>
        <begin position="314"/>
        <end position="334"/>
    </location>
</feature>
<evidence type="ECO:0000256" key="1">
    <source>
        <dbReference type="ARBA" id="ARBA00004651"/>
    </source>
</evidence>
<evidence type="ECO:0000256" key="7">
    <source>
        <dbReference type="SAM" id="Phobius"/>
    </source>
</evidence>
<organism evidence="9 10">
    <name type="scientific">Megasphaera hexanoica</name>
    <dbReference type="NCBI Taxonomy" id="1675036"/>
    <lineage>
        <taxon>Bacteria</taxon>
        <taxon>Bacillati</taxon>
        <taxon>Bacillota</taxon>
        <taxon>Negativicutes</taxon>
        <taxon>Veillonellales</taxon>
        <taxon>Veillonellaceae</taxon>
        <taxon>Megasphaera</taxon>
    </lineage>
</organism>
<name>A0A848BQK7_9FIRM</name>
<dbReference type="PANTHER" id="PTHR43045:SF1">
    <property type="entry name" value="SHIKIMATE TRANSPORTER"/>
    <property type="match status" value="1"/>
</dbReference>
<feature type="transmembrane region" description="Helical" evidence="7">
    <location>
        <begin position="286"/>
        <end position="307"/>
    </location>
</feature>
<keyword evidence="4 7" id="KW-0812">Transmembrane</keyword>
<dbReference type="Gene3D" id="1.20.1250.20">
    <property type="entry name" value="MFS general substrate transporter like domains"/>
    <property type="match status" value="2"/>
</dbReference>